<gene>
    <name evidence="1" type="ORF">PKOR_09465</name>
</gene>
<dbReference type="Proteomes" id="UP000033109">
    <property type="component" value="Chromosome"/>
</dbReference>
<dbReference type="PATRIC" id="fig|400092.3.peg.2080"/>
<proteinExistence type="predicted"/>
<name>A0A0E3ZDN0_9BACT</name>
<accession>A0A0E3ZDN0</accession>
<dbReference type="KEGG" id="pko:PKOR_09465"/>
<dbReference type="EMBL" id="CP009621">
    <property type="protein sequence ID" value="AKD03309.1"/>
    <property type="molecule type" value="Genomic_DNA"/>
</dbReference>
<protein>
    <submittedName>
        <fullName evidence="1">Uncharacterized protein</fullName>
    </submittedName>
</protein>
<dbReference type="RefSeq" id="WP_046310351.1">
    <property type="nucleotide sequence ID" value="NZ_CBCSCY010000031.1"/>
</dbReference>
<keyword evidence="2" id="KW-1185">Reference proteome</keyword>
<dbReference type="AlphaFoldDB" id="A0A0E3ZDN0"/>
<dbReference type="HOGENOM" id="CLU_1676252_0_0_10"/>
<reference evidence="1 2" key="1">
    <citation type="journal article" date="2015" name="Sci. Rep.">
        <title>Unraveling adaptation of Pontibacter korlensis to radiation and infertility in desert through complete genome and comparative transcriptomic analysis.</title>
        <authorList>
            <person name="Dai J."/>
            <person name="Dai W."/>
            <person name="Qiu C."/>
            <person name="Yang Z."/>
            <person name="Zhang Y."/>
            <person name="Zhou M."/>
            <person name="Zhang L."/>
            <person name="Fang C."/>
            <person name="Gao Q."/>
            <person name="Yang Q."/>
            <person name="Li X."/>
            <person name="Wang Z."/>
            <person name="Wang Z."/>
            <person name="Jia Z."/>
            <person name="Chen X."/>
        </authorList>
    </citation>
    <scope>NUCLEOTIDE SEQUENCE [LARGE SCALE GENOMIC DNA]</scope>
    <source>
        <strain evidence="1 2">X14-1T</strain>
    </source>
</reference>
<evidence type="ECO:0000313" key="1">
    <source>
        <dbReference type="EMBL" id="AKD03309.1"/>
    </source>
</evidence>
<organism evidence="1 2">
    <name type="scientific">Pontibacter korlensis</name>
    <dbReference type="NCBI Taxonomy" id="400092"/>
    <lineage>
        <taxon>Bacteria</taxon>
        <taxon>Pseudomonadati</taxon>
        <taxon>Bacteroidota</taxon>
        <taxon>Cytophagia</taxon>
        <taxon>Cytophagales</taxon>
        <taxon>Hymenobacteraceae</taxon>
        <taxon>Pontibacter</taxon>
    </lineage>
</organism>
<evidence type="ECO:0000313" key="2">
    <source>
        <dbReference type="Proteomes" id="UP000033109"/>
    </source>
</evidence>
<sequence length="157" mass="18724">MYIYLPQQVVDWVDRDFNRLKELVTEGGGKWSRTIEKRLRERTLFIIWYVITRRLFPAKGDNGERLREKSSLREFVSIHRDELARYGGSTHYYSIRKFLEQIFVLEVNEAYSTGQVPDYLHRYRREVLSRVSLSEEVEESLLASQGGYEELELRLSP</sequence>